<evidence type="ECO:0000313" key="1">
    <source>
        <dbReference type="EMBL" id="SNX94763.1"/>
    </source>
</evidence>
<keyword evidence="2" id="KW-1185">Reference proteome</keyword>
<evidence type="ECO:0000313" key="2">
    <source>
        <dbReference type="Proteomes" id="UP000219514"/>
    </source>
</evidence>
<reference evidence="1 2" key="1">
    <citation type="submission" date="2017-09" db="EMBL/GenBank/DDBJ databases">
        <authorList>
            <person name="Ehlers B."/>
            <person name="Leendertz F.H."/>
        </authorList>
    </citation>
    <scope>NUCLEOTIDE SEQUENCE [LARGE SCALE GENOMIC DNA]</scope>
    <source>
        <strain evidence="1 2">DSM 46844</strain>
    </source>
</reference>
<dbReference type="Proteomes" id="UP000219514">
    <property type="component" value="Unassembled WGS sequence"/>
</dbReference>
<sequence length="49" mass="5082">MVGELLAVAALLLFSADVVLVGAATRRVRRPTGWATSPGARGSETGPFR</sequence>
<name>A0A285E7E0_9ACTN</name>
<gene>
    <name evidence="1" type="ORF">SAMN06893097_101560</name>
</gene>
<accession>A0A285E7E0</accession>
<dbReference type="AlphaFoldDB" id="A0A285E7E0"/>
<organism evidence="1 2">
    <name type="scientific">Geodermatophilus sabuli</name>
    <dbReference type="NCBI Taxonomy" id="1564158"/>
    <lineage>
        <taxon>Bacteria</taxon>
        <taxon>Bacillati</taxon>
        <taxon>Actinomycetota</taxon>
        <taxon>Actinomycetes</taxon>
        <taxon>Geodermatophilales</taxon>
        <taxon>Geodermatophilaceae</taxon>
        <taxon>Geodermatophilus</taxon>
    </lineage>
</organism>
<proteinExistence type="predicted"/>
<dbReference type="EMBL" id="OBDO01000001">
    <property type="protein sequence ID" value="SNX94763.1"/>
    <property type="molecule type" value="Genomic_DNA"/>
</dbReference>
<protein>
    <submittedName>
        <fullName evidence="1">Uncharacterized protein</fullName>
    </submittedName>
</protein>